<accession>A0A6P1MBJ4</accession>
<dbReference type="Gene3D" id="2.120.10.80">
    <property type="entry name" value="Kelch-type beta propeller"/>
    <property type="match status" value="1"/>
</dbReference>
<reference evidence="1 2" key="1">
    <citation type="submission" date="2020-01" db="EMBL/GenBank/DDBJ databases">
        <title>Genomic analysis of Aminipila sp. CBA3637.</title>
        <authorList>
            <person name="Kim Y.B."/>
            <person name="Roh S.W."/>
        </authorList>
    </citation>
    <scope>NUCLEOTIDE SEQUENCE [LARGE SCALE GENOMIC DNA]</scope>
    <source>
        <strain evidence="1 2">CBA3637</strain>
    </source>
</reference>
<evidence type="ECO:0000313" key="1">
    <source>
        <dbReference type="EMBL" id="QHI72000.1"/>
    </source>
</evidence>
<sequence>MPVAKAAPATAINGKIYVFEGDVGKALKDIDIYDIKTNTWSKGTPSTMGDHVTWQLLEAIFMQFRGQRHMVFHLELKYIIPKQILGQLESQCLQ</sequence>
<dbReference type="Proteomes" id="UP000463883">
    <property type="component" value="Chromosome"/>
</dbReference>
<dbReference type="KEGG" id="amic:Ami3637_05950"/>
<dbReference type="InterPro" id="IPR006652">
    <property type="entry name" value="Kelch_1"/>
</dbReference>
<keyword evidence="2" id="KW-1185">Reference proteome</keyword>
<proteinExistence type="predicted"/>
<name>A0A6P1MBJ4_9FIRM</name>
<dbReference type="RefSeq" id="WP_162361770.1">
    <property type="nucleotide sequence ID" value="NZ_CP047591.1"/>
</dbReference>
<dbReference type="SUPFAM" id="SSF117281">
    <property type="entry name" value="Kelch motif"/>
    <property type="match status" value="1"/>
</dbReference>
<gene>
    <name evidence="1" type="ORF">Ami3637_05950</name>
</gene>
<organism evidence="1 2">
    <name type="scientific">Aminipila terrae</name>
    <dbReference type="NCBI Taxonomy" id="2697030"/>
    <lineage>
        <taxon>Bacteria</taxon>
        <taxon>Bacillati</taxon>
        <taxon>Bacillota</taxon>
        <taxon>Clostridia</taxon>
        <taxon>Peptostreptococcales</taxon>
        <taxon>Anaerovoracaceae</taxon>
        <taxon>Aminipila</taxon>
    </lineage>
</organism>
<dbReference type="EMBL" id="CP047591">
    <property type="protein sequence ID" value="QHI72000.1"/>
    <property type="molecule type" value="Genomic_DNA"/>
</dbReference>
<protein>
    <submittedName>
        <fullName evidence="1">Uncharacterized protein</fullName>
    </submittedName>
</protein>
<dbReference type="InterPro" id="IPR015915">
    <property type="entry name" value="Kelch-typ_b-propeller"/>
</dbReference>
<evidence type="ECO:0000313" key="2">
    <source>
        <dbReference type="Proteomes" id="UP000463883"/>
    </source>
</evidence>
<dbReference type="Pfam" id="PF01344">
    <property type="entry name" value="Kelch_1"/>
    <property type="match status" value="1"/>
</dbReference>
<dbReference type="AlphaFoldDB" id="A0A6P1MBJ4"/>